<dbReference type="NCBIfam" id="TIGR00971">
    <property type="entry name" value="3a0106s03"/>
    <property type="match status" value="1"/>
</dbReference>
<dbReference type="Pfam" id="PF13531">
    <property type="entry name" value="SBP_bac_11"/>
    <property type="match status" value="1"/>
</dbReference>
<evidence type="ECO:0000256" key="1">
    <source>
        <dbReference type="ARBA" id="ARBA00004418"/>
    </source>
</evidence>
<dbReference type="PANTHER" id="PTHR30368">
    <property type="entry name" value="SULFATE-BINDING PROTEIN"/>
    <property type="match status" value="1"/>
</dbReference>
<dbReference type="EMBL" id="AVQL01000432">
    <property type="protein sequence ID" value="KEQ01210.1"/>
    <property type="molecule type" value="Genomic_DNA"/>
</dbReference>
<evidence type="ECO:0000256" key="4">
    <source>
        <dbReference type="ARBA" id="ARBA00022729"/>
    </source>
</evidence>
<comment type="subcellular location">
    <subcellularLocation>
        <location evidence="1">Periplasm</location>
    </subcellularLocation>
</comment>
<dbReference type="CDD" id="cd01005">
    <property type="entry name" value="PBP2_CysP"/>
    <property type="match status" value="1"/>
</dbReference>
<keyword evidence="5" id="KW-0574">Periplasm</keyword>
<evidence type="ECO:0000313" key="6">
    <source>
        <dbReference type="EMBL" id="KEQ01210.1"/>
    </source>
</evidence>
<dbReference type="GO" id="GO:0140104">
    <property type="term" value="F:molecular carrier activity"/>
    <property type="evidence" value="ECO:0007669"/>
    <property type="project" value="InterPro"/>
</dbReference>
<organism evidence="6 7">
    <name type="scientific">Snodgrassella alvi SCGC AB-598-J21</name>
    <dbReference type="NCBI Taxonomy" id="1385367"/>
    <lineage>
        <taxon>Bacteria</taxon>
        <taxon>Pseudomonadati</taxon>
        <taxon>Pseudomonadota</taxon>
        <taxon>Betaproteobacteria</taxon>
        <taxon>Neisseriales</taxon>
        <taxon>Neisseriaceae</taxon>
        <taxon>Snodgrassella</taxon>
    </lineage>
</organism>
<dbReference type="GO" id="GO:1902358">
    <property type="term" value="P:sulfate transmembrane transport"/>
    <property type="evidence" value="ECO:0007669"/>
    <property type="project" value="InterPro"/>
</dbReference>
<dbReference type="AlphaFoldDB" id="A0A074VFD5"/>
<protein>
    <submittedName>
        <fullName evidence="6">ABC-type sulfate transport system, periplasmic component</fullName>
    </submittedName>
</protein>
<comment type="similarity">
    <text evidence="2">Belongs to the prokaryotic sulfate-binding protein family.</text>
</comment>
<dbReference type="Gene3D" id="3.40.190.10">
    <property type="entry name" value="Periplasmic binding protein-like II"/>
    <property type="match status" value="2"/>
</dbReference>
<gene>
    <name evidence="6" type="ORF">SASC598J21_010240</name>
</gene>
<sequence>MNIFWRYGLLAAIIAGLTSCDNNSGSRATLLNASYDATRELYQHYNTDFENYWYQQTGQKVHIRQSNGGSGKQAIAVQNGLKADVVTLALAGDINALNRGKKTLLQPDWQQRLPHNSTPYTSTIVFLVRKGNPKHIRDWGDLIHNNVQIITPNPKTSGGARWNFLAAWAWAKHQPNGSDASAQAYLQALLRHVPMMDTGARAATITFTHRQLGDVLLAWENEARLALKQSPDEFEIVTPSLSILCEPPVAVVDSNVLTPDKRRLATAYLQYLYSDSAQRLIAQSYFRPVNPKIMAEYRHQFPSLQLVTIDKEFGGWKEAQQRFFSDGGIFDQIYANQQP</sequence>
<evidence type="ECO:0000256" key="2">
    <source>
        <dbReference type="ARBA" id="ARBA00006099"/>
    </source>
</evidence>
<dbReference type="InterPro" id="IPR005669">
    <property type="entry name" value="Thiosulph/SO4-bd"/>
</dbReference>
<dbReference type="InterPro" id="IPR034408">
    <property type="entry name" value="Sulphate/thiosulphate_BS"/>
</dbReference>
<dbReference type="GO" id="GO:0042597">
    <property type="term" value="C:periplasmic space"/>
    <property type="evidence" value="ECO:0007669"/>
    <property type="project" value="UniProtKB-SubCell"/>
</dbReference>
<reference evidence="6 7" key="1">
    <citation type="journal article" date="2014" name="PLoS Genet.">
        <title>Hidden diversity in honey bee gut symbionts detected by single-cell genomics.</title>
        <authorList>
            <person name="Engel P."/>
            <person name="Stepanauskas R."/>
            <person name="Moran N."/>
        </authorList>
    </citation>
    <scope>NUCLEOTIDE SEQUENCE [LARGE SCALE GENOMIC DNA]</scope>
    <source>
        <strain evidence="6 7">SCGC AB-598-J21</strain>
    </source>
</reference>
<evidence type="ECO:0000256" key="5">
    <source>
        <dbReference type="ARBA" id="ARBA00022764"/>
    </source>
</evidence>
<name>A0A074VFD5_9NEIS</name>
<keyword evidence="4" id="KW-0732">Signal</keyword>
<dbReference type="Proteomes" id="UP000027644">
    <property type="component" value="Unassembled WGS sequence"/>
</dbReference>
<keyword evidence="3" id="KW-0813">Transport</keyword>
<evidence type="ECO:0000256" key="3">
    <source>
        <dbReference type="ARBA" id="ARBA00022448"/>
    </source>
</evidence>
<accession>A0A074VFD5</accession>
<dbReference type="NCBIfam" id="NF008106">
    <property type="entry name" value="PRK10852.1"/>
    <property type="match status" value="1"/>
</dbReference>
<dbReference type="PANTHER" id="PTHR30368:SF2">
    <property type="entry name" value="SULFATE-BINDING PROTEIN"/>
    <property type="match status" value="1"/>
</dbReference>
<proteinExistence type="inferred from homology"/>
<dbReference type="PROSITE" id="PS51257">
    <property type="entry name" value="PROKAR_LIPOPROTEIN"/>
    <property type="match status" value="1"/>
</dbReference>
<dbReference type="SUPFAM" id="SSF53850">
    <property type="entry name" value="Periplasmic binding protein-like II"/>
    <property type="match status" value="1"/>
</dbReference>
<evidence type="ECO:0000313" key="7">
    <source>
        <dbReference type="Proteomes" id="UP000027644"/>
    </source>
</evidence>
<dbReference type="NCBIfam" id="NF008022">
    <property type="entry name" value="PRK10752.1"/>
    <property type="match status" value="1"/>
</dbReference>
<dbReference type="GO" id="GO:1901681">
    <property type="term" value="F:sulfur compound binding"/>
    <property type="evidence" value="ECO:0007669"/>
    <property type="project" value="InterPro"/>
</dbReference>
<comment type="caution">
    <text evidence="6">The sequence shown here is derived from an EMBL/GenBank/DDBJ whole genome shotgun (WGS) entry which is preliminary data.</text>
</comment>
<dbReference type="PROSITE" id="PS00757">
    <property type="entry name" value="PROK_SULFATE_BIND_2"/>
    <property type="match status" value="1"/>
</dbReference>